<keyword evidence="11" id="KW-1185">Reference proteome</keyword>
<dbReference type="GO" id="GO:0003735">
    <property type="term" value="F:structural constituent of ribosome"/>
    <property type="evidence" value="ECO:0007669"/>
    <property type="project" value="TreeGrafter"/>
</dbReference>
<dbReference type="PANTHER" id="PTHR28184">
    <property type="entry name" value="MITOCHONDRIAL HOMOLOGOUS RECOMBINATION PROTEIN 1"/>
    <property type="match status" value="1"/>
</dbReference>
<gene>
    <name evidence="10" type="ORF">ALECFALPRED_008612</name>
</gene>
<evidence type="ECO:0000256" key="2">
    <source>
        <dbReference type="ARBA" id="ARBA00010741"/>
    </source>
</evidence>
<dbReference type="AlphaFoldDB" id="A0A8H3EDL4"/>
<keyword evidence="7" id="KW-0687">Ribonucleoprotein</keyword>
<evidence type="ECO:0000256" key="7">
    <source>
        <dbReference type="ARBA" id="ARBA00023274"/>
    </source>
</evidence>
<evidence type="ECO:0000256" key="1">
    <source>
        <dbReference type="ARBA" id="ARBA00004173"/>
    </source>
</evidence>
<name>A0A8H3EDL4_9LECA</name>
<dbReference type="GO" id="GO:0005739">
    <property type="term" value="C:mitochondrion"/>
    <property type="evidence" value="ECO:0007669"/>
    <property type="project" value="UniProtKB-SubCell"/>
</dbReference>
<evidence type="ECO:0000256" key="9">
    <source>
        <dbReference type="SAM" id="MobiDB-lite"/>
    </source>
</evidence>
<keyword evidence="3" id="KW-0689">Ribosomal protein</keyword>
<keyword evidence="6" id="KW-0804">Transcription</keyword>
<evidence type="ECO:0000256" key="6">
    <source>
        <dbReference type="ARBA" id="ARBA00023163"/>
    </source>
</evidence>
<accession>A0A8H3EDL4</accession>
<feature type="region of interest" description="Disordered" evidence="9">
    <location>
        <begin position="272"/>
        <end position="307"/>
    </location>
</feature>
<dbReference type="OrthoDB" id="5333655at2759"/>
<proteinExistence type="inferred from homology"/>
<dbReference type="GO" id="GO:1990904">
    <property type="term" value="C:ribonucleoprotein complex"/>
    <property type="evidence" value="ECO:0007669"/>
    <property type="project" value="UniProtKB-KW"/>
</dbReference>
<sequence length="307" mass="34361">MASPSCIKFLSRPVTRLPKAPLPPNTLLIRKPIQKGIPLPTSETPTQTVHYGQHIYFYNNIRTNQVVYSLTRHLNNAASLSQLPFLGKKTIPPRLRKDLWNPFCMVYFPSQHAGLAAFRKLREFRILHETSYPLDIITETEGKWKGSLLPKKRRGKVLMDQKANSVADLAAVLQLQEIGPSKERIVNAERRRRRVETLRKQKGEDKVKKAPIDIASEMGGVEGVEVRWANIKDAEFAETWPEEVVHGGLEKSRYTAAFPVVEIVEGESGVRDESVVDGGLGQGGDGRGSHLVPASRKDRQKQAMATA</sequence>
<dbReference type="InterPro" id="IPR024629">
    <property type="entry name" value="Ribosomal_mL67"/>
</dbReference>
<dbReference type="GO" id="GO:0005840">
    <property type="term" value="C:ribosome"/>
    <property type="evidence" value="ECO:0007669"/>
    <property type="project" value="UniProtKB-KW"/>
</dbReference>
<dbReference type="EMBL" id="CAJPDR010000006">
    <property type="protein sequence ID" value="CAF9904579.1"/>
    <property type="molecule type" value="Genomic_DNA"/>
</dbReference>
<comment type="caution">
    <text evidence="10">The sequence shown here is derived from an EMBL/GenBank/DDBJ whole genome shotgun (WGS) entry which is preliminary data.</text>
</comment>
<dbReference type="GO" id="GO:0000150">
    <property type="term" value="F:DNA strand exchange activity"/>
    <property type="evidence" value="ECO:0007669"/>
    <property type="project" value="InterPro"/>
</dbReference>
<organism evidence="10 11">
    <name type="scientific">Alectoria fallacina</name>
    <dbReference type="NCBI Taxonomy" id="1903189"/>
    <lineage>
        <taxon>Eukaryota</taxon>
        <taxon>Fungi</taxon>
        <taxon>Dikarya</taxon>
        <taxon>Ascomycota</taxon>
        <taxon>Pezizomycotina</taxon>
        <taxon>Lecanoromycetes</taxon>
        <taxon>OSLEUM clade</taxon>
        <taxon>Lecanoromycetidae</taxon>
        <taxon>Lecanorales</taxon>
        <taxon>Lecanorineae</taxon>
        <taxon>Parmeliaceae</taxon>
        <taxon>Alectoria</taxon>
    </lineage>
</organism>
<dbReference type="GO" id="GO:0003697">
    <property type="term" value="F:single-stranded DNA binding"/>
    <property type="evidence" value="ECO:0007669"/>
    <property type="project" value="InterPro"/>
</dbReference>
<evidence type="ECO:0000256" key="3">
    <source>
        <dbReference type="ARBA" id="ARBA00022980"/>
    </source>
</evidence>
<evidence type="ECO:0000256" key="5">
    <source>
        <dbReference type="ARBA" id="ARBA00023128"/>
    </source>
</evidence>
<evidence type="ECO:0000313" key="11">
    <source>
        <dbReference type="Proteomes" id="UP000664203"/>
    </source>
</evidence>
<evidence type="ECO:0000256" key="4">
    <source>
        <dbReference type="ARBA" id="ARBA00023015"/>
    </source>
</evidence>
<evidence type="ECO:0000256" key="8">
    <source>
        <dbReference type="ARBA" id="ARBA00035185"/>
    </source>
</evidence>
<keyword evidence="4" id="KW-0805">Transcription regulation</keyword>
<comment type="similarity">
    <text evidence="2">Belongs to the mitochondrion-specific ribosomal protein mL67 family.</text>
</comment>
<comment type="subcellular location">
    <subcellularLocation>
        <location evidence="1">Mitochondrion</location>
    </subcellularLocation>
</comment>
<evidence type="ECO:0000313" key="10">
    <source>
        <dbReference type="EMBL" id="CAF9904579.1"/>
    </source>
</evidence>
<dbReference type="Pfam" id="PF12829">
    <property type="entry name" value="Mhr1"/>
    <property type="match status" value="1"/>
</dbReference>
<keyword evidence="5" id="KW-0496">Mitochondrion</keyword>
<dbReference type="Proteomes" id="UP000664203">
    <property type="component" value="Unassembled WGS sequence"/>
</dbReference>
<protein>
    <recommendedName>
        <fullName evidence="8">Large ribosomal subunit protein mL67</fullName>
    </recommendedName>
</protein>
<dbReference type="PANTHER" id="PTHR28184:SF1">
    <property type="entry name" value="LARGE RIBOSOMAL SUBUNIT PROTEIN ML67"/>
    <property type="match status" value="1"/>
</dbReference>
<reference evidence="10" key="1">
    <citation type="submission" date="2021-03" db="EMBL/GenBank/DDBJ databases">
        <authorList>
            <person name="Tagirdzhanova G."/>
        </authorList>
    </citation>
    <scope>NUCLEOTIDE SEQUENCE</scope>
</reference>